<accession>A0AAT9URT5</accession>
<feature type="compositionally biased region" description="Pro residues" evidence="6">
    <location>
        <begin position="183"/>
        <end position="196"/>
    </location>
</feature>
<dbReference type="GO" id="GO:0043484">
    <property type="term" value="P:regulation of RNA splicing"/>
    <property type="evidence" value="ECO:0007669"/>
    <property type="project" value="TreeGrafter"/>
</dbReference>
<organism evidence="8">
    <name type="scientific">Bicyclus anynana</name>
    <name type="common">Squinting bush brown butterfly</name>
    <dbReference type="NCBI Taxonomy" id="110368"/>
    <lineage>
        <taxon>Eukaryota</taxon>
        <taxon>Metazoa</taxon>
        <taxon>Ecdysozoa</taxon>
        <taxon>Arthropoda</taxon>
        <taxon>Hexapoda</taxon>
        <taxon>Insecta</taxon>
        <taxon>Pterygota</taxon>
        <taxon>Neoptera</taxon>
        <taxon>Endopterygota</taxon>
        <taxon>Lepidoptera</taxon>
        <taxon>Glossata</taxon>
        <taxon>Ditrysia</taxon>
        <taxon>Papilionoidea</taxon>
        <taxon>Nymphalidae</taxon>
        <taxon>Satyrinae</taxon>
        <taxon>Satyrini</taxon>
        <taxon>Mycalesina</taxon>
        <taxon>Bicyclus</taxon>
    </lineage>
</organism>
<keyword evidence="1 5" id="KW-0479">Metal-binding</keyword>
<dbReference type="PROSITE" id="PS50103">
    <property type="entry name" value="ZF_C3H1"/>
    <property type="match status" value="1"/>
</dbReference>
<dbReference type="InterPro" id="IPR000571">
    <property type="entry name" value="Znf_CCCH"/>
</dbReference>
<feature type="region of interest" description="Disordered" evidence="6">
    <location>
        <begin position="1"/>
        <end position="29"/>
    </location>
</feature>
<reference evidence="8" key="1">
    <citation type="submission" date="2023-06" db="EMBL/GenBank/DDBJ databases">
        <authorList>
            <person name="Van'T Hof A.E."/>
        </authorList>
    </citation>
    <scope>NUCLEOTIDE SEQUENCE</scope>
    <source>
        <strain evidence="8">011</strain>
    </source>
</reference>
<keyword evidence="4 5" id="KW-0862">Zinc</keyword>
<protein>
    <submittedName>
        <fullName evidence="8">Masculinizer</fullName>
    </submittedName>
</protein>
<evidence type="ECO:0000256" key="6">
    <source>
        <dbReference type="SAM" id="MobiDB-lite"/>
    </source>
</evidence>
<dbReference type="GO" id="GO:0003723">
    <property type="term" value="F:RNA binding"/>
    <property type="evidence" value="ECO:0007669"/>
    <property type="project" value="TreeGrafter"/>
</dbReference>
<feature type="domain" description="C3H1-type" evidence="7">
    <location>
        <begin position="33"/>
        <end position="60"/>
    </location>
</feature>
<feature type="region of interest" description="Disordered" evidence="6">
    <location>
        <begin position="425"/>
        <end position="445"/>
    </location>
</feature>
<dbReference type="EMBL" id="OR085810">
    <property type="protein sequence ID" value="WIG62498.1"/>
    <property type="molecule type" value="mRNA"/>
</dbReference>
<feature type="zinc finger region" description="C3H1-type" evidence="5">
    <location>
        <begin position="33"/>
        <end position="60"/>
    </location>
</feature>
<evidence type="ECO:0000256" key="1">
    <source>
        <dbReference type="ARBA" id="ARBA00022723"/>
    </source>
</evidence>
<dbReference type="AlphaFoldDB" id="A0AAT9URT5"/>
<evidence type="ECO:0000313" key="8">
    <source>
        <dbReference type="EMBL" id="WIG62498.1"/>
    </source>
</evidence>
<dbReference type="GO" id="GO:0008270">
    <property type="term" value="F:zinc ion binding"/>
    <property type="evidence" value="ECO:0007669"/>
    <property type="project" value="UniProtKB-KW"/>
</dbReference>
<dbReference type="Gene3D" id="3.30.1370.210">
    <property type="match status" value="1"/>
</dbReference>
<dbReference type="SMART" id="SM00356">
    <property type="entry name" value="ZnF_C3H1"/>
    <property type="match status" value="2"/>
</dbReference>
<keyword evidence="2" id="KW-0677">Repeat</keyword>
<feature type="region of interest" description="Disordered" evidence="6">
    <location>
        <begin position="183"/>
        <end position="202"/>
    </location>
</feature>
<reference evidence="8" key="2">
    <citation type="journal article" date="2024" name="Sci. Adv.">
        <title>Zygosity-based sex determination in a butterfly drives hypervariability of Masculinizer.</title>
        <authorList>
            <person name="Van'T Hof A.E."/>
            <person name="Whiteford S."/>
            <person name="Yung C.J."/>
            <person name="Yoshido A."/>
            <person name="Zrzava M."/>
            <person name="De Jong M.A."/>
            <person name="Tan K.L."/>
            <person name="Zhu D."/>
            <person name="Monteiro A."/>
            <person name="Brakefield P.M."/>
            <person name="Marec F."/>
            <person name="Saccheri I.J."/>
        </authorList>
    </citation>
    <scope>NUCLEOTIDE SEQUENCE</scope>
    <source>
        <strain evidence="8">011</strain>
    </source>
</reference>
<dbReference type="PANTHER" id="PTHR12675:SF6">
    <property type="entry name" value="ZINC FINGER CCCH DOMAIN-CONTAINING PROTEIN 10"/>
    <property type="match status" value="1"/>
</dbReference>
<feature type="region of interest" description="Disordered" evidence="6">
    <location>
        <begin position="250"/>
        <end position="277"/>
    </location>
</feature>
<dbReference type="PANTHER" id="PTHR12675">
    <property type="entry name" value="MUSCLEBLIND-LIKE PROTEIN"/>
    <property type="match status" value="1"/>
</dbReference>
<proteinExistence type="evidence at transcript level"/>
<gene>
    <name evidence="8" type="primary">Masc</name>
</gene>
<name>A0AAT9URT5_BICAN</name>
<feature type="compositionally biased region" description="Polar residues" evidence="6">
    <location>
        <begin position="470"/>
        <end position="495"/>
    </location>
</feature>
<evidence type="ECO:0000256" key="2">
    <source>
        <dbReference type="ARBA" id="ARBA00022737"/>
    </source>
</evidence>
<feature type="region of interest" description="Disordered" evidence="6">
    <location>
        <begin position="460"/>
        <end position="496"/>
    </location>
</feature>
<evidence type="ECO:0000256" key="4">
    <source>
        <dbReference type="ARBA" id="ARBA00022833"/>
    </source>
</evidence>
<feature type="compositionally biased region" description="Low complexity" evidence="6">
    <location>
        <begin position="426"/>
        <end position="443"/>
    </location>
</feature>
<keyword evidence="3 5" id="KW-0863">Zinc-finger</keyword>
<sequence length="623" mass="68180">MSNKAGTNGGQPPIPGQPAARNEGDVTNTDNAEKQKDFCRDFIWGQCNKGAQCKYRHELVFEVMKKTLKFCHDFQNSSGCTRELCTYLHASKDEQSLFKATGQLPQVLLQRHANMSAASGAETIPQIALYIQESLAGPPPPPPPPPLPVTNPVAVSIAPLAPGPVYPRPHMTIAPMAPRPAPMMPIQQPPPPPPPTTAQSTPVRQRAPVFTVSAQPAYPPANPGYSMPQPPPPVIPLYDATKPPPPLMAMHSQQAGGTSKRRPDDETITAPPTKVKKGEEAKTADLLCEQCVQRELRIEALRKQLDGISEEEEYETLMYRKKFDEYEQLKEILKSLISTDLFQKFIQDNVEETPQNHFQNLFTQSAFSTGVSTVPNHFLLQLMDYVMTDARGVDLTPPQSQRFDETFIQALSSLPRKANPVKIIYHNTNNNNNNSTHNSTNTNAPPEVLQTLVDILRQYNASDKSPPPESNSDVNKNASTSNSTINGSQHYSNRQEVPAPVTVTVNSNHMFPSQPGTGVPGVSNAPVFAPQAPSAPPPYQPYQPMPPTGHYYPPPYTPMGMPAAHDIHTTKPHVPVTLAPAPPPPAPLAPTPLAPAAPPAPAPLHQPTHYTMGRYPPPYYRHQ</sequence>
<evidence type="ECO:0000259" key="7">
    <source>
        <dbReference type="PROSITE" id="PS50103"/>
    </source>
</evidence>
<evidence type="ECO:0000256" key="5">
    <source>
        <dbReference type="PROSITE-ProRule" id="PRU00723"/>
    </source>
</evidence>
<evidence type="ECO:0000256" key="3">
    <source>
        <dbReference type="ARBA" id="ARBA00022771"/>
    </source>
</evidence>